<protein>
    <recommendedName>
        <fullName evidence="6">SET domain-containing protein</fullName>
    </recommendedName>
</protein>
<dbReference type="PANTHER" id="PTHR47424:SF2">
    <property type="entry name" value="TRANSCRIPTION FACTOR DOMAIN-CONTAINING PROTEIN-RELATED"/>
    <property type="match status" value="1"/>
</dbReference>
<dbReference type="GO" id="GO:0000435">
    <property type="term" value="P:positive regulation of transcription from RNA polymerase II promoter by galactose"/>
    <property type="evidence" value="ECO:0007669"/>
    <property type="project" value="TreeGrafter"/>
</dbReference>
<dbReference type="SUPFAM" id="SSF82199">
    <property type="entry name" value="SET domain"/>
    <property type="match status" value="1"/>
</dbReference>
<dbReference type="InterPro" id="IPR007219">
    <property type="entry name" value="XnlR_reg_dom"/>
</dbReference>
<dbReference type="GO" id="GO:0000981">
    <property type="term" value="F:DNA-binding transcription factor activity, RNA polymerase II-specific"/>
    <property type="evidence" value="ECO:0007669"/>
    <property type="project" value="TreeGrafter"/>
</dbReference>
<dbReference type="Gene3D" id="1.20.5.170">
    <property type="match status" value="1"/>
</dbReference>
<dbReference type="GO" id="GO:0000978">
    <property type="term" value="F:RNA polymerase II cis-regulatory region sequence-specific DNA binding"/>
    <property type="evidence" value="ECO:0007669"/>
    <property type="project" value="TreeGrafter"/>
</dbReference>
<feature type="region of interest" description="Disordered" evidence="4">
    <location>
        <begin position="370"/>
        <end position="405"/>
    </location>
</feature>
<evidence type="ECO:0000259" key="6">
    <source>
        <dbReference type="PROSITE" id="PS50280"/>
    </source>
</evidence>
<dbReference type="Pfam" id="PF03902">
    <property type="entry name" value="Gal4_dimer"/>
    <property type="match status" value="1"/>
</dbReference>
<keyword evidence="1" id="KW-0805">Transcription regulation</keyword>
<evidence type="ECO:0000256" key="5">
    <source>
        <dbReference type="SAM" id="Phobius"/>
    </source>
</evidence>
<evidence type="ECO:0000256" key="1">
    <source>
        <dbReference type="ARBA" id="ARBA00023015"/>
    </source>
</evidence>
<dbReference type="PROSITE" id="PS50280">
    <property type="entry name" value="SET"/>
    <property type="match status" value="1"/>
</dbReference>
<feature type="transmembrane region" description="Helical" evidence="5">
    <location>
        <begin position="828"/>
        <end position="848"/>
    </location>
</feature>
<keyword evidence="2" id="KW-0804">Transcription</keyword>
<gene>
    <name evidence="7" type="ORF">G6011_09092</name>
</gene>
<dbReference type="SMART" id="SM00317">
    <property type="entry name" value="SET"/>
    <property type="match status" value="1"/>
</dbReference>
<feature type="compositionally biased region" description="Polar residues" evidence="4">
    <location>
        <begin position="370"/>
        <end position="392"/>
    </location>
</feature>
<dbReference type="AlphaFoldDB" id="A0AAD4NPE5"/>
<dbReference type="Gene3D" id="2.170.270.10">
    <property type="entry name" value="SET domain"/>
    <property type="match status" value="1"/>
</dbReference>
<dbReference type="InterPro" id="IPR005600">
    <property type="entry name" value="Gal4_dimer_dom"/>
</dbReference>
<dbReference type="SMART" id="SM00906">
    <property type="entry name" value="Fungal_trans"/>
    <property type="match status" value="1"/>
</dbReference>
<dbReference type="InterPro" id="IPR046341">
    <property type="entry name" value="SET_dom_sf"/>
</dbReference>
<dbReference type="InterPro" id="IPR001214">
    <property type="entry name" value="SET_dom"/>
</dbReference>
<sequence length="934" mass="104055">MSSLPYEIQDISGKGRGLMARSDISAGTRVLSKKPLLMIPDHMPDAELENCLRQDLKALNREQQRQYLSLHNNYGGKYIFGGIFKTNSLPCGSDSSPIAVFPTISLINHSCLPNSHYSWNDSLDVGTVHATRTINAGEEITICYTDSGSTRTRQAYLKQHFGFDCKCEVCSLSALDQNANDVRREYITRLQDVFSTCDRAKSNPGETLLDLRRIRKLSSEEFKGAAKVVEAASYCHAAQLRIWHSDGARASVFAERAYKALLICVSEDGEDANDMKRMMDNPASHADFGFMSKVWKSAKNAVPIGMDDEAFENWLWGLDGKVARSPLTRAYLTGVEKRLHSLELLITQLLPGVDVEDLLSSANVASTARSVVQSQTPEVAPSPQGSTNSSTHEPALPEAVPNNVDGFNWQEEDINVDGLTDGMAALSVEPTGVGYLGSTSGVVFLRCLLDWAGFLHQSVARPPQNLATPSASFRNVLASSHISHAALTTQLSSSLIDAYFANYHVVYPFVHEATFRAQYHEVVPRPSKKSWNMLSHAIIALGAWTLNNDQIGLEDYLYRRALTLGQEESVFEAASLTSVQALILLSNLSQKRNSPNTGWNLLGLAVRTALSLALHRELPHWNITLIERETRRRVWWGLYIFDSGASTTFDRAIMLPDQETMDVHSVLNINDESLTPQTVTLPTEVGKPTIYSSLRAQSAFHLQTNHISNKILAEPGLSAEAALALNSSMDAWTHTVPPYFQLSQSPSSSAQWYVFARSRLWWRFWNLKIIIFRQILLRRAISERGQIPDQATQSTQEDCKRICLEAAHSTVVSIHQYAMQELNRLEGWYATYFLFHAALVITLCIISFPRAEETATWHEDVRLARTTFRERLVGDSLSARCVAILDQVVSDGDLNAGGLQDLELDKDALSTFPWSIESNELFNSFDWDFTTSGF</sequence>
<evidence type="ECO:0000313" key="8">
    <source>
        <dbReference type="Proteomes" id="UP001199106"/>
    </source>
</evidence>
<reference evidence="7" key="1">
    <citation type="submission" date="2021-07" db="EMBL/GenBank/DDBJ databases">
        <title>Genome Resource of American Ginseng Black Spot Pathogen Alternaria panax.</title>
        <authorList>
            <person name="Qiu C."/>
            <person name="Wang W."/>
            <person name="Liu Z."/>
        </authorList>
    </citation>
    <scope>NUCLEOTIDE SEQUENCE</scope>
    <source>
        <strain evidence="7">BNCC115425</strain>
    </source>
</reference>
<name>A0AAD4NPE5_9PLEO</name>
<dbReference type="CDD" id="cd12148">
    <property type="entry name" value="fungal_TF_MHR"/>
    <property type="match status" value="1"/>
</dbReference>
<keyword evidence="8" id="KW-1185">Reference proteome</keyword>
<evidence type="ECO:0000313" key="7">
    <source>
        <dbReference type="EMBL" id="KAG9191004.1"/>
    </source>
</evidence>
<dbReference type="GO" id="GO:0006351">
    <property type="term" value="P:DNA-templated transcription"/>
    <property type="evidence" value="ECO:0007669"/>
    <property type="project" value="InterPro"/>
</dbReference>
<dbReference type="EMBL" id="JAANER010000004">
    <property type="protein sequence ID" value="KAG9191004.1"/>
    <property type="molecule type" value="Genomic_DNA"/>
</dbReference>
<dbReference type="Pfam" id="PF00856">
    <property type="entry name" value="SET"/>
    <property type="match status" value="1"/>
</dbReference>
<dbReference type="Proteomes" id="UP001199106">
    <property type="component" value="Unassembled WGS sequence"/>
</dbReference>
<dbReference type="GO" id="GO:0005634">
    <property type="term" value="C:nucleus"/>
    <property type="evidence" value="ECO:0007669"/>
    <property type="project" value="TreeGrafter"/>
</dbReference>
<dbReference type="PANTHER" id="PTHR47424">
    <property type="entry name" value="REGULATORY PROTEIN GAL4"/>
    <property type="match status" value="1"/>
</dbReference>
<proteinExistence type="predicted"/>
<dbReference type="Pfam" id="PF04082">
    <property type="entry name" value="Fungal_trans"/>
    <property type="match status" value="1"/>
</dbReference>
<comment type="caution">
    <text evidence="7">The sequence shown here is derived from an EMBL/GenBank/DDBJ whole genome shotgun (WGS) entry which is preliminary data.</text>
</comment>
<keyword evidence="5" id="KW-0472">Membrane</keyword>
<keyword evidence="3" id="KW-0539">Nucleus</keyword>
<keyword evidence="5" id="KW-1133">Transmembrane helix</keyword>
<organism evidence="7 8">
    <name type="scientific">Alternaria panax</name>
    <dbReference type="NCBI Taxonomy" id="48097"/>
    <lineage>
        <taxon>Eukaryota</taxon>
        <taxon>Fungi</taxon>
        <taxon>Dikarya</taxon>
        <taxon>Ascomycota</taxon>
        <taxon>Pezizomycotina</taxon>
        <taxon>Dothideomycetes</taxon>
        <taxon>Pleosporomycetidae</taxon>
        <taxon>Pleosporales</taxon>
        <taxon>Pleosporineae</taxon>
        <taxon>Pleosporaceae</taxon>
        <taxon>Alternaria</taxon>
        <taxon>Alternaria sect. Panax</taxon>
    </lineage>
</organism>
<keyword evidence="5" id="KW-0812">Transmembrane</keyword>
<dbReference type="GO" id="GO:0008270">
    <property type="term" value="F:zinc ion binding"/>
    <property type="evidence" value="ECO:0007669"/>
    <property type="project" value="InterPro"/>
</dbReference>
<accession>A0AAD4NPE5</accession>
<dbReference type="CDD" id="cd20071">
    <property type="entry name" value="SET_SMYD"/>
    <property type="match status" value="1"/>
</dbReference>
<feature type="domain" description="SET" evidence="6">
    <location>
        <begin position="4"/>
        <end position="145"/>
    </location>
</feature>
<dbReference type="InterPro" id="IPR051127">
    <property type="entry name" value="Fungal_SecMet_Regulators"/>
</dbReference>
<evidence type="ECO:0000256" key="2">
    <source>
        <dbReference type="ARBA" id="ARBA00023163"/>
    </source>
</evidence>
<dbReference type="CDD" id="cd14654">
    <property type="entry name" value="ZIP_Gal4"/>
    <property type="match status" value="1"/>
</dbReference>
<evidence type="ECO:0000256" key="3">
    <source>
        <dbReference type="ARBA" id="ARBA00023242"/>
    </source>
</evidence>
<evidence type="ECO:0000256" key="4">
    <source>
        <dbReference type="SAM" id="MobiDB-lite"/>
    </source>
</evidence>